<comment type="caution">
    <text evidence="2">The sequence shown here is derived from an EMBL/GenBank/DDBJ whole genome shotgun (WGS) entry which is preliminary data.</text>
</comment>
<evidence type="ECO:0000313" key="2">
    <source>
        <dbReference type="EMBL" id="KAA6404385.1"/>
    </source>
</evidence>
<dbReference type="EMBL" id="SNRW01000006">
    <property type="protein sequence ID" value="KAA6404385.1"/>
    <property type="molecule type" value="Genomic_DNA"/>
</dbReference>
<feature type="compositionally biased region" description="Basic and acidic residues" evidence="1">
    <location>
        <begin position="256"/>
        <end position="273"/>
    </location>
</feature>
<feature type="region of interest" description="Disordered" evidence="1">
    <location>
        <begin position="253"/>
        <end position="275"/>
    </location>
</feature>
<organism evidence="2 3">
    <name type="scientific">Streblomastix strix</name>
    <dbReference type="NCBI Taxonomy" id="222440"/>
    <lineage>
        <taxon>Eukaryota</taxon>
        <taxon>Metamonada</taxon>
        <taxon>Preaxostyla</taxon>
        <taxon>Oxymonadida</taxon>
        <taxon>Streblomastigidae</taxon>
        <taxon>Streblomastix</taxon>
    </lineage>
</organism>
<evidence type="ECO:0000313" key="3">
    <source>
        <dbReference type="Proteomes" id="UP000324800"/>
    </source>
</evidence>
<sequence length="455" mass="53910">MEAIKEGGDEDNYDEGINQQQRKNMPEYENIVIDLQYPRIKPADGKLTKVAQSQVDDKPTRPIMLETAPPTSIQNQGLKINRDYQQELMTKSIQYGEIALRPRRHDDDNVFERLYQLHEDQIVKNIIEQSKEIQLAKDEEQKKLKLKEPQKKKIRRKKQINQNEDYMKQGEDEQDQEEWEEIEVDDINESALRLYSLHKERQNRMNLIREQQEQVMKSMSIPQINPDSKEIAKHLPPTQVKLAFKRAITPIVRTRQQKEEGEKLARDKPDPEQQRYLILYRKDKEIKEKIEKQRLQQQKEETKDLGKPKLLQTNDVNQSLISQDRGFLQRNQEWRERTQQRQEIMKQANLLELVGGLPFTPQINKTIKAPETDIETWKQTQLGVSEYLERQKKAQIFKQQKPSINEEIKYPRPVTQFKEFSIGKHHVEVKSTKRPVSALYIIPRKTTNIAHENNG</sequence>
<accession>A0A5J4XCY1</accession>
<dbReference type="AlphaFoldDB" id="A0A5J4XCY1"/>
<name>A0A5J4XCY1_9EUKA</name>
<proteinExistence type="predicted"/>
<gene>
    <name evidence="2" type="ORF">EZS28_000096</name>
</gene>
<protein>
    <submittedName>
        <fullName evidence="2">Uncharacterized protein</fullName>
    </submittedName>
</protein>
<dbReference type="Proteomes" id="UP000324800">
    <property type="component" value="Unassembled WGS sequence"/>
</dbReference>
<reference evidence="2 3" key="1">
    <citation type="submission" date="2019-03" db="EMBL/GenBank/DDBJ databases">
        <title>Single cell metagenomics reveals metabolic interactions within the superorganism composed of flagellate Streblomastix strix and complex community of Bacteroidetes bacteria on its surface.</title>
        <authorList>
            <person name="Treitli S.C."/>
            <person name="Kolisko M."/>
            <person name="Husnik F."/>
            <person name="Keeling P."/>
            <person name="Hampl V."/>
        </authorList>
    </citation>
    <scope>NUCLEOTIDE SEQUENCE [LARGE SCALE GENOMIC DNA]</scope>
    <source>
        <strain evidence="2">ST1C</strain>
    </source>
</reference>
<evidence type="ECO:0000256" key="1">
    <source>
        <dbReference type="SAM" id="MobiDB-lite"/>
    </source>
</evidence>
<feature type="region of interest" description="Disordered" evidence="1">
    <location>
        <begin position="1"/>
        <end position="25"/>
    </location>
</feature>